<organism evidence="1">
    <name type="scientific">Thermogemmatispora argillosa</name>
    <dbReference type="NCBI Taxonomy" id="2045280"/>
    <lineage>
        <taxon>Bacteria</taxon>
        <taxon>Bacillati</taxon>
        <taxon>Chloroflexota</taxon>
        <taxon>Ktedonobacteria</taxon>
        <taxon>Thermogemmatisporales</taxon>
        <taxon>Thermogemmatisporaceae</taxon>
        <taxon>Thermogemmatispora</taxon>
    </lineage>
</organism>
<proteinExistence type="predicted"/>
<dbReference type="AlphaFoldDB" id="A0A455SXA1"/>
<name>A0A455SXA1_9CHLR</name>
<gene>
    <name evidence="1" type="ORF">KTA_03950</name>
</gene>
<accession>A0A455SXA1</accession>
<reference evidence="1" key="1">
    <citation type="submission" date="2018-12" db="EMBL/GenBank/DDBJ databases">
        <title>Novel natural products biosynthetic potential of the class Ktedonobacteria.</title>
        <authorList>
            <person name="Zheng Y."/>
            <person name="Saitou A."/>
            <person name="Wang C.M."/>
            <person name="Toyoda A."/>
            <person name="Minakuchi Y."/>
            <person name="Sekiguchi Y."/>
            <person name="Ueda K."/>
            <person name="Takano H."/>
            <person name="Sakai Y."/>
            <person name="Yokota A."/>
            <person name="Yabe S."/>
        </authorList>
    </citation>
    <scope>NUCLEOTIDE SEQUENCE</scope>
    <source>
        <strain evidence="1">A3-2</strain>
    </source>
</reference>
<protein>
    <submittedName>
        <fullName evidence="1">Uncharacterized protein</fullName>
    </submittedName>
</protein>
<sequence length="69" mass="7390">MQVQRDLLAAPFTPPDADVLTEQAMSRLMGMSALSTKANSQFVYKSTASAYAISSSRISDSVSDGHRHG</sequence>
<evidence type="ECO:0000313" key="1">
    <source>
        <dbReference type="EMBL" id="BBH92196.1"/>
    </source>
</evidence>
<dbReference type="EMBL" id="AP019377">
    <property type="protein sequence ID" value="BBH92196.1"/>
    <property type="molecule type" value="Genomic_DNA"/>
</dbReference>